<accession>F0SSH6</accession>
<dbReference type="AlphaFoldDB" id="F0SSH6"/>
<keyword evidence="3" id="KW-1185">Reference proteome</keyword>
<protein>
    <recommendedName>
        <fullName evidence="4">DUF885 domain-containing protein</fullName>
    </recommendedName>
</protein>
<dbReference type="RefSeq" id="WP_013627974.1">
    <property type="nucleotide sequence ID" value="NC_015174.1"/>
</dbReference>
<feature type="chain" id="PRO_5003258818" description="DUF885 domain-containing protein" evidence="1">
    <location>
        <begin position="25"/>
        <end position="594"/>
    </location>
</feature>
<dbReference type="Proteomes" id="UP000006860">
    <property type="component" value="Chromosome"/>
</dbReference>
<name>F0SSH6_RUBBR</name>
<dbReference type="PANTHER" id="PTHR33361">
    <property type="entry name" value="GLR0591 PROTEIN"/>
    <property type="match status" value="1"/>
</dbReference>
<dbReference type="OrthoDB" id="9760040at2"/>
<dbReference type="PANTHER" id="PTHR33361:SF2">
    <property type="entry name" value="DUF885 DOMAIN-CONTAINING PROTEIN"/>
    <property type="match status" value="1"/>
</dbReference>
<proteinExistence type="predicted"/>
<dbReference type="eggNOG" id="COG4805">
    <property type="taxonomic scope" value="Bacteria"/>
</dbReference>
<dbReference type="STRING" id="756272.Plabr_1636"/>
<dbReference type="EMBL" id="CP002546">
    <property type="protein sequence ID" value="ADY59247.1"/>
    <property type="molecule type" value="Genomic_DNA"/>
</dbReference>
<dbReference type="KEGG" id="pbs:Plabr_1636"/>
<gene>
    <name evidence="2" type="ordered locus">Plabr_1636</name>
</gene>
<evidence type="ECO:0000313" key="2">
    <source>
        <dbReference type="EMBL" id="ADY59247.1"/>
    </source>
</evidence>
<dbReference type="HOGENOM" id="CLU_018914_1_0_0"/>
<evidence type="ECO:0008006" key="4">
    <source>
        <dbReference type="Google" id="ProtNLM"/>
    </source>
</evidence>
<keyword evidence="1" id="KW-0732">Signal</keyword>
<evidence type="ECO:0000313" key="3">
    <source>
        <dbReference type="Proteomes" id="UP000006860"/>
    </source>
</evidence>
<dbReference type="InterPro" id="IPR010281">
    <property type="entry name" value="DUF885"/>
</dbReference>
<reference evidence="3" key="1">
    <citation type="submission" date="2011-02" db="EMBL/GenBank/DDBJ databases">
        <title>The complete genome of Planctomyces brasiliensis DSM 5305.</title>
        <authorList>
            <person name="Lucas S."/>
            <person name="Copeland A."/>
            <person name="Lapidus A."/>
            <person name="Bruce D."/>
            <person name="Goodwin L."/>
            <person name="Pitluck S."/>
            <person name="Kyrpides N."/>
            <person name="Mavromatis K."/>
            <person name="Pagani I."/>
            <person name="Ivanova N."/>
            <person name="Ovchinnikova G."/>
            <person name="Lu M."/>
            <person name="Detter J.C."/>
            <person name="Han C."/>
            <person name="Land M."/>
            <person name="Hauser L."/>
            <person name="Markowitz V."/>
            <person name="Cheng J.-F."/>
            <person name="Hugenholtz P."/>
            <person name="Woyke T."/>
            <person name="Wu D."/>
            <person name="Tindall B."/>
            <person name="Pomrenke H.G."/>
            <person name="Brambilla E."/>
            <person name="Klenk H.-P."/>
            <person name="Eisen J.A."/>
        </authorList>
    </citation>
    <scope>NUCLEOTIDE SEQUENCE [LARGE SCALE GENOMIC DNA]</scope>
    <source>
        <strain evidence="3">ATCC 49424 / DSM 5305 / JCM 21570 / NBRC 103401 / IFAM 1448</strain>
    </source>
</reference>
<organism evidence="2 3">
    <name type="scientific">Rubinisphaera brasiliensis (strain ATCC 49424 / DSM 5305 / JCM 21570 / IAM 15109 / NBRC 103401 / IFAM 1448)</name>
    <name type="common">Planctomyces brasiliensis</name>
    <dbReference type="NCBI Taxonomy" id="756272"/>
    <lineage>
        <taxon>Bacteria</taxon>
        <taxon>Pseudomonadati</taxon>
        <taxon>Planctomycetota</taxon>
        <taxon>Planctomycetia</taxon>
        <taxon>Planctomycetales</taxon>
        <taxon>Planctomycetaceae</taxon>
        <taxon>Rubinisphaera</taxon>
    </lineage>
</organism>
<sequence>MRIRSWSLLLICCVAWLSVQNAWAVETPEKENEDTRQFQQLLEDHWEWGLKTDPVRATYLGDDRFDDQWQDLSLEAIQTRHKEQQQFRERLSEIDTAALSAEDKLNYRLFASDLDQRLAGFPYQWYLVPLTHRGGIQTEDDIVDVLSFETVKDYENWLARLRAFPEYMDQTITLMEQGAEKGIVQPKVVMKRVPAQIRHQIVDNPEASPFYKPFREMPDRISKTEQKRLRKHAQEIIATQVVPSYKRFLNFFENDYYPNCFDEVGVWQIPDGQEFYALQARRYTTTDMTPQEIHDLGLAEVARIREQMEAIQREVGFEGSFREFLEHLRTDPKFYYDNENELFEAVQATCKKIDPQLVKLFKKLPRMPYGVEAIPAAVAPDTTAAYYRQPAADGTRAGTYFFNLYKPEERPKYTIEALSLHEAVPGHHLQIALAMELEGLPAFRRYGGYTAFIEGWGLYSESLGAELGLYQDPYSRFGQLTYEMWRAIRLVVDTGMHSLGWTRQQSVDLFLENTAKSRLDIENEVDRYIAWPGQALAYKIGELKIQELRKTAEAELGDAFDIREFHDVVLRNGAVPLDVLQTQVEDWIGESKGR</sequence>
<feature type="signal peptide" evidence="1">
    <location>
        <begin position="1"/>
        <end position="24"/>
    </location>
</feature>
<evidence type="ECO:0000256" key="1">
    <source>
        <dbReference type="SAM" id="SignalP"/>
    </source>
</evidence>
<dbReference type="Pfam" id="PF05960">
    <property type="entry name" value="DUF885"/>
    <property type="match status" value="1"/>
</dbReference>